<dbReference type="SUPFAM" id="SSF53474">
    <property type="entry name" value="alpha/beta-Hydrolases"/>
    <property type="match status" value="1"/>
</dbReference>
<dbReference type="PRINTS" id="PR00111">
    <property type="entry name" value="ABHYDROLASE"/>
</dbReference>
<evidence type="ECO:0000313" key="3">
    <source>
        <dbReference type="Proteomes" id="UP000460221"/>
    </source>
</evidence>
<reference evidence="2 3" key="1">
    <citation type="submission" date="2019-11" db="EMBL/GenBank/DDBJ databases">
        <authorList>
            <person name="Jiang L.-Q."/>
        </authorList>
    </citation>
    <scope>NUCLEOTIDE SEQUENCE [LARGE SCALE GENOMIC DNA]</scope>
    <source>
        <strain evidence="2 3">YIM 132087</strain>
    </source>
</reference>
<dbReference type="InterPro" id="IPR050228">
    <property type="entry name" value="Carboxylesterase_BioH"/>
</dbReference>
<dbReference type="PANTHER" id="PTHR43194">
    <property type="entry name" value="HYDROLASE ALPHA/BETA FOLD FAMILY"/>
    <property type="match status" value="1"/>
</dbReference>
<organism evidence="2 3">
    <name type="scientific">Nakamurella alba</name>
    <dbReference type="NCBI Taxonomy" id="2665158"/>
    <lineage>
        <taxon>Bacteria</taxon>
        <taxon>Bacillati</taxon>
        <taxon>Actinomycetota</taxon>
        <taxon>Actinomycetes</taxon>
        <taxon>Nakamurellales</taxon>
        <taxon>Nakamurellaceae</taxon>
        <taxon>Nakamurella</taxon>
    </lineage>
</organism>
<keyword evidence="3" id="KW-1185">Reference proteome</keyword>
<dbReference type="EMBL" id="WLYK01000001">
    <property type="protein sequence ID" value="MTD12977.1"/>
    <property type="molecule type" value="Genomic_DNA"/>
</dbReference>
<dbReference type="InterPro" id="IPR029058">
    <property type="entry name" value="AB_hydrolase_fold"/>
</dbReference>
<keyword evidence="2" id="KW-0378">Hydrolase</keyword>
<protein>
    <submittedName>
        <fullName evidence="2">Alpha/beta fold hydrolase</fullName>
    </submittedName>
</protein>
<evidence type="ECO:0000313" key="2">
    <source>
        <dbReference type="EMBL" id="MTD12977.1"/>
    </source>
</evidence>
<dbReference type="Gene3D" id="3.40.50.1820">
    <property type="entry name" value="alpha/beta hydrolase"/>
    <property type="match status" value="1"/>
</dbReference>
<dbReference type="GO" id="GO:0016787">
    <property type="term" value="F:hydrolase activity"/>
    <property type="evidence" value="ECO:0007669"/>
    <property type="project" value="UniProtKB-KW"/>
</dbReference>
<dbReference type="Pfam" id="PF12697">
    <property type="entry name" value="Abhydrolase_6"/>
    <property type="match status" value="1"/>
</dbReference>
<dbReference type="InterPro" id="IPR000073">
    <property type="entry name" value="AB_hydrolase_1"/>
</dbReference>
<proteinExistence type="predicted"/>
<comment type="caution">
    <text evidence="2">The sequence shown here is derived from an EMBL/GenBank/DDBJ whole genome shotgun (WGS) entry which is preliminary data.</text>
</comment>
<gene>
    <name evidence="2" type="ORF">GIS00_03330</name>
</gene>
<dbReference type="Proteomes" id="UP000460221">
    <property type="component" value="Unassembled WGS sequence"/>
</dbReference>
<sequence length="296" mass="31039">MPPDETPGEFDFLAAEAAEVGRTGPLPAVRRVELELPDAPPVSGLLWGDGPPEVVLLHGAGLNAHTFDTTVLALGRPALVLDLPGHGRSGWRSDADYSPPTNAAAVIAALDAWTGGGVVLLGQSLGGLTALVVAARRPDLTRSLVMVDITPGVTAQDSAQVVEFLAGPSEFASRDEIVEMALRFGLGSGREALQRGVFHNTRIRPDGRVVFVHHFAHLGGLSPTVLSDRDRLWSAADEVVGAGIPVLLVRASDGFVSEQRVAEFRERVPAARVVQVQAGHNVQEQAAAALAALIPV</sequence>
<feature type="domain" description="AB hydrolase-1" evidence="1">
    <location>
        <begin position="54"/>
        <end position="292"/>
    </location>
</feature>
<dbReference type="AlphaFoldDB" id="A0A7K1FFU7"/>
<name>A0A7K1FFU7_9ACTN</name>
<accession>A0A7K1FFU7</accession>
<dbReference type="PANTHER" id="PTHR43194:SF2">
    <property type="entry name" value="PEROXISOMAL MEMBRANE PROTEIN LPX1"/>
    <property type="match status" value="1"/>
</dbReference>
<evidence type="ECO:0000259" key="1">
    <source>
        <dbReference type="Pfam" id="PF12697"/>
    </source>
</evidence>